<organism evidence="10 11">
    <name type="scientific">Asticcacaulis excentricus</name>
    <dbReference type="NCBI Taxonomy" id="78587"/>
    <lineage>
        <taxon>Bacteria</taxon>
        <taxon>Pseudomonadati</taxon>
        <taxon>Pseudomonadota</taxon>
        <taxon>Alphaproteobacteria</taxon>
        <taxon>Caulobacterales</taxon>
        <taxon>Caulobacteraceae</taxon>
        <taxon>Asticcacaulis</taxon>
    </lineage>
</organism>
<keyword evidence="5" id="KW-0479">Metal-binding</keyword>
<gene>
    <name evidence="10" type="ORF">EM6_1952</name>
</gene>
<sequence>MVLETALEATSALQAAQQTVEIETAGLSALREALDGELGQRFEAAIDTILKAQAQGGRIIVTGMGKSGHIGRKIAASLASTGALSHFVHPAEASHGDLGMVGNNDVVLALSWSGEAPELADIIAYTRRFEVPLIAITSGAKSALGSAADIALVLPKMAEACPNGLAPTTSTTMQLAMGDCITVALLSMRKFTAQDFRQYHPGGKLGSRLLKVRDLMHSGEAMPLVGEETPLSQAIVEMSSKRYGMTGVVDAEGHLTGIVTDGDLRRAFSEGFTDRAVSEMMTKAPRVTTPDTLASQLLAEMNARNITGMFAVENDRPVGVIHLHEILRAGVA</sequence>
<reference evidence="11" key="1">
    <citation type="journal article" date="2017" name="Biotechnol. Biofuels">
        <title>Evaluation of environmental bacterial communities as a factor affecting the growth of duckweed Lemna minor.</title>
        <authorList>
            <person name="Ishizawa H."/>
            <person name="Kuroda M."/>
            <person name="Morikawa M."/>
            <person name="Ike M."/>
        </authorList>
    </citation>
    <scope>NUCLEOTIDE SEQUENCE [LARGE SCALE GENOMIC DNA]</scope>
    <source>
        <strain evidence="11">M6</strain>
    </source>
</reference>
<feature type="site" description="Catalytically relevant" evidence="6">
    <location>
        <position position="200"/>
    </location>
</feature>
<name>A0A3G9G8C5_9CAUL</name>
<dbReference type="Pfam" id="PF00571">
    <property type="entry name" value="CBS"/>
    <property type="match status" value="2"/>
</dbReference>
<accession>A0A3G9G8C5</accession>
<keyword evidence="5" id="KW-0862">Zinc</keyword>
<feature type="domain" description="CBS" evidence="8">
    <location>
        <begin position="281"/>
        <end position="332"/>
    </location>
</feature>
<dbReference type="PROSITE" id="PS51371">
    <property type="entry name" value="CBS"/>
    <property type="match status" value="2"/>
</dbReference>
<evidence type="ECO:0000256" key="7">
    <source>
        <dbReference type="PROSITE-ProRule" id="PRU00703"/>
    </source>
</evidence>
<dbReference type="InterPro" id="IPR050986">
    <property type="entry name" value="GutQ/KpsF_isomerases"/>
</dbReference>
<dbReference type="Gene3D" id="3.40.50.10490">
    <property type="entry name" value="Glucose-6-phosphate isomerase like protein, domain 1"/>
    <property type="match status" value="1"/>
</dbReference>
<feature type="site" description="Catalytically relevant" evidence="6">
    <location>
        <position position="159"/>
    </location>
</feature>
<dbReference type="CDD" id="cd04604">
    <property type="entry name" value="CBS_pair_SIS_assoc"/>
    <property type="match status" value="1"/>
</dbReference>
<dbReference type="SUPFAM" id="SSF53697">
    <property type="entry name" value="SIS domain"/>
    <property type="match status" value="1"/>
</dbReference>
<dbReference type="EC" id="5.3.1.13" evidence="10"/>
<dbReference type="RefSeq" id="WP_126422386.1">
    <property type="nucleotide sequence ID" value="NZ_AP018827.1"/>
</dbReference>
<evidence type="ECO:0000256" key="6">
    <source>
        <dbReference type="PIRSR" id="PIRSR004692-3"/>
    </source>
</evidence>
<dbReference type="AlphaFoldDB" id="A0A3G9G8C5"/>
<dbReference type="GO" id="GO:0046872">
    <property type="term" value="F:metal ion binding"/>
    <property type="evidence" value="ECO:0007669"/>
    <property type="project" value="UniProtKB-KW"/>
</dbReference>
<dbReference type="PROSITE" id="PS51464">
    <property type="entry name" value="SIS"/>
    <property type="match status" value="1"/>
</dbReference>
<dbReference type="Gene3D" id="3.10.580.10">
    <property type="entry name" value="CBS-domain"/>
    <property type="match status" value="1"/>
</dbReference>
<keyword evidence="2" id="KW-0677">Repeat</keyword>
<dbReference type="EMBL" id="AP018827">
    <property type="protein sequence ID" value="BBF81354.1"/>
    <property type="molecule type" value="Genomic_DNA"/>
</dbReference>
<dbReference type="FunFam" id="3.40.50.10490:FF:000011">
    <property type="entry name" value="Arabinose 5-phosphate isomerase"/>
    <property type="match status" value="1"/>
</dbReference>
<dbReference type="GO" id="GO:0019146">
    <property type="term" value="F:arabinose-5-phosphate isomerase activity"/>
    <property type="evidence" value="ECO:0007669"/>
    <property type="project" value="UniProtKB-EC"/>
</dbReference>
<reference evidence="11" key="2">
    <citation type="journal article" date="2017" name="Plant Physiol. Biochem.">
        <title>Differential oxidative and antioxidative response of duckweed Lemna minor toward plant growth promoting/inhibiting bacteria.</title>
        <authorList>
            <person name="Ishizawa H."/>
            <person name="Kuroda M."/>
            <person name="Morikawa M."/>
            <person name="Ike M."/>
        </authorList>
    </citation>
    <scope>NUCLEOTIDE SEQUENCE [LARGE SCALE GENOMIC DNA]</scope>
    <source>
        <strain evidence="11">M6</strain>
    </source>
</reference>
<dbReference type="InterPro" id="IPR046348">
    <property type="entry name" value="SIS_dom_sf"/>
</dbReference>
<feature type="binding site" evidence="5">
    <location>
        <position position="89"/>
    </location>
    <ligand>
        <name>Zn(2+)</name>
        <dbReference type="ChEBI" id="CHEBI:29105"/>
    </ligand>
</feature>
<evidence type="ECO:0000259" key="8">
    <source>
        <dbReference type="PROSITE" id="PS51371"/>
    </source>
</evidence>
<evidence type="ECO:0000256" key="1">
    <source>
        <dbReference type="ARBA" id="ARBA00008165"/>
    </source>
</evidence>
<dbReference type="NCBIfam" id="TIGR00393">
    <property type="entry name" value="kpsF"/>
    <property type="match status" value="1"/>
</dbReference>
<dbReference type="OrthoDB" id="9762536at2"/>
<dbReference type="Pfam" id="PF01380">
    <property type="entry name" value="SIS"/>
    <property type="match status" value="1"/>
</dbReference>
<feature type="domain" description="CBS" evidence="8">
    <location>
        <begin position="216"/>
        <end position="275"/>
    </location>
</feature>
<dbReference type="Proteomes" id="UP000278756">
    <property type="component" value="Chromosome 1"/>
</dbReference>
<dbReference type="InterPro" id="IPR001347">
    <property type="entry name" value="SIS_dom"/>
</dbReference>
<feature type="site" description="Catalytically relevant" evidence="6">
    <location>
        <position position="66"/>
    </location>
</feature>
<evidence type="ECO:0000256" key="2">
    <source>
        <dbReference type="ARBA" id="ARBA00022737"/>
    </source>
</evidence>
<dbReference type="InterPro" id="IPR000644">
    <property type="entry name" value="CBS_dom"/>
</dbReference>
<evidence type="ECO:0000259" key="9">
    <source>
        <dbReference type="PROSITE" id="PS51464"/>
    </source>
</evidence>
<evidence type="ECO:0000256" key="4">
    <source>
        <dbReference type="PIRNR" id="PIRNR004692"/>
    </source>
</evidence>
<dbReference type="PANTHER" id="PTHR42745:SF1">
    <property type="entry name" value="ARABINOSE 5-PHOSPHATE ISOMERASE KDSD"/>
    <property type="match status" value="1"/>
</dbReference>
<keyword evidence="3 7" id="KW-0129">CBS domain</keyword>
<dbReference type="PIRSF" id="PIRSF004692">
    <property type="entry name" value="KdsD_KpsF"/>
    <property type="match status" value="1"/>
</dbReference>
<dbReference type="InterPro" id="IPR004800">
    <property type="entry name" value="KdsD/KpsF-type"/>
</dbReference>
<dbReference type="InterPro" id="IPR046342">
    <property type="entry name" value="CBS_dom_sf"/>
</dbReference>
<comment type="similarity">
    <text evidence="1 4">Belongs to the SIS family. GutQ/KpsF subfamily.</text>
</comment>
<feature type="domain" description="SIS" evidence="9">
    <location>
        <begin position="45"/>
        <end position="191"/>
    </location>
</feature>
<dbReference type="InterPro" id="IPR035474">
    <property type="entry name" value="SIS_Kpsf"/>
</dbReference>
<dbReference type="CDD" id="cd05014">
    <property type="entry name" value="SIS_Kpsf"/>
    <property type="match status" value="1"/>
</dbReference>
<proteinExistence type="inferred from homology"/>
<dbReference type="GO" id="GO:1901135">
    <property type="term" value="P:carbohydrate derivative metabolic process"/>
    <property type="evidence" value="ECO:0007669"/>
    <property type="project" value="InterPro"/>
</dbReference>
<evidence type="ECO:0000313" key="10">
    <source>
        <dbReference type="EMBL" id="BBF81354.1"/>
    </source>
</evidence>
<dbReference type="GO" id="GO:0005975">
    <property type="term" value="P:carbohydrate metabolic process"/>
    <property type="evidence" value="ECO:0007669"/>
    <property type="project" value="InterPro"/>
</dbReference>
<dbReference type="GO" id="GO:0097367">
    <property type="term" value="F:carbohydrate derivative binding"/>
    <property type="evidence" value="ECO:0007669"/>
    <property type="project" value="InterPro"/>
</dbReference>
<dbReference type="PANTHER" id="PTHR42745">
    <property type="match status" value="1"/>
</dbReference>
<feature type="site" description="Catalytically relevant" evidence="6">
    <location>
        <position position="118"/>
    </location>
</feature>
<evidence type="ECO:0000313" key="11">
    <source>
        <dbReference type="Proteomes" id="UP000278756"/>
    </source>
</evidence>
<evidence type="ECO:0000256" key="5">
    <source>
        <dbReference type="PIRSR" id="PIRSR004692-2"/>
    </source>
</evidence>
<protein>
    <submittedName>
        <fullName evidence="10">Arabinose 5-phosphate isomerase</fullName>
        <ecNumber evidence="10">5.3.1.13</ecNumber>
    </submittedName>
</protein>
<keyword evidence="10" id="KW-0413">Isomerase</keyword>
<evidence type="ECO:0000256" key="3">
    <source>
        <dbReference type="ARBA" id="ARBA00023122"/>
    </source>
</evidence>